<feature type="compositionally biased region" description="Acidic residues" evidence="1">
    <location>
        <begin position="1"/>
        <end position="24"/>
    </location>
</feature>
<evidence type="ECO:0000256" key="1">
    <source>
        <dbReference type="SAM" id="MobiDB-lite"/>
    </source>
</evidence>
<sequence length="472" mass="54402">MTAVLEEEEEEEDASEDMGEEIEQFEQKVEDEVEDEEEMGEELGEEMGQLEEEEAEEEAAASGEMYQEVEQEMDQDMGQVEDEMWEEVEDELEEPFNWDRWQMSVNDPHLREMEETLHDLDFSVSSHRPSLITQQRTHTSKENMSYSSSQSSSTDSYMYSQQEQEEQQQQHMVSELPPHLQPDPQIWSLDLFPEPQRPDNRPWPPQKGTIYCEKCFQQDCIKYTQIRDNITTILYLLHGQNLPLIKASLAKGRSKKLFALDIPTDTIGYVLLHTISEQQLDKLDLPSKYEVTRALDTLRRDIGVTLKQLKKLSKQFKSLLLQNYTPENSYPRRSDKIPNDIFISKIGQEITRAKWESKQQEQPQQETGSSLVYPCAYCSESGAANAFSKKCSTRQKPWLKALMWMHKIDSNFAASLKPKDFLDVVSGSRYSTEAEVFGIRVMVVGSGLGREEDNNNTRIVLVGMPSIFDSAG</sequence>
<accession>A0AAN7BM25</accession>
<feature type="region of interest" description="Disordered" evidence="1">
    <location>
        <begin position="1"/>
        <end position="66"/>
    </location>
</feature>
<feature type="compositionally biased region" description="Acidic residues" evidence="1">
    <location>
        <begin position="31"/>
        <end position="59"/>
    </location>
</feature>
<dbReference type="EMBL" id="MU865358">
    <property type="protein sequence ID" value="KAK4225823.1"/>
    <property type="molecule type" value="Genomic_DNA"/>
</dbReference>
<feature type="compositionally biased region" description="Polar residues" evidence="1">
    <location>
        <begin position="128"/>
        <end position="137"/>
    </location>
</feature>
<comment type="caution">
    <text evidence="2">The sequence shown here is derived from an EMBL/GenBank/DDBJ whole genome shotgun (WGS) entry which is preliminary data.</text>
</comment>
<name>A0AAN7BM25_9PEZI</name>
<protein>
    <submittedName>
        <fullName evidence="2">Uncharacterized protein</fullName>
    </submittedName>
</protein>
<evidence type="ECO:0000313" key="2">
    <source>
        <dbReference type="EMBL" id="KAK4225823.1"/>
    </source>
</evidence>
<reference evidence="2" key="1">
    <citation type="journal article" date="2023" name="Mol. Phylogenet. Evol.">
        <title>Genome-scale phylogeny and comparative genomics of the fungal order Sordariales.</title>
        <authorList>
            <person name="Hensen N."/>
            <person name="Bonometti L."/>
            <person name="Westerberg I."/>
            <person name="Brannstrom I.O."/>
            <person name="Guillou S."/>
            <person name="Cros-Aarteil S."/>
            <person name="Calhoun S."/>
            <person name="Haridas S."/>
            <person name="Kuo A."/>
            <person name="Mondo S."/>
            <person name="Pangilinan J."/>
            <person name="Riley R."/>
            <person name="LaButti K."/>
            <person name="Andreopoulos B."/>
            <person name="Lipzen A."/>
            <person name="Chen C."/>
            <person name="Yan M."/>
            <person name="Daum C."/>
            <person name="Ng V."/>
            <person name="Clum A."/>
            <person name="Steindorff A."/>
            <person name="Ohm R.A."/>
            <person name="Martin F."/>
            <person name="Silar P."/>
            <person name="Natvig D.O."/>
            <person name="Lalanne C."/>
            <person name="Gautier V."/>
            <person name="Ament-Velasquez S.L."/>
            <person name="Kruys A."/>
            <person name="Hutchinson M.I."/>
            <person name="Powell A.J."/>
            <person name="Barry K."/>
            <person name="Miller A.N."/>
            <person name="Grigoriev I.V."/>
            <person name="Debuchy R."/>
            <person name="Gladieux P."/>
            <person name="Hiltunen Thoren M."/>
            <person name="Johannesson H."/>
        </authorList>
    </citation>
    <scope>NUCLEOTIDE SEQUENCE</scope>
    <source>
        <strain evidence="2">CBS 990.96</strain>
    </source>
</reference>
<gene>
    <name evidence="2" type="ORF">QBC38DRAFT_481890</name>
</gene>
<organism evidence="2 3">
    <name type="scientific">Podospora fimiseda</name>
    <dbReference type="NCBI Taxonomy" id="252190"/>
    <lineage>
        <taxon>Eukaryota</taxon>
        <taxon>Fungi</taxon>
        <taxon>Dikarya</taxon>
        <taxon>Ascomycota</taxon>
        <taxon>Pezizomycotina</taxon>
        <taxon>Sordariomycetes</taxon>
        <taxon>Sordariomycetidae</taxon>
        <taxon>Sordariales</taxon>
        <taxon>Podosporaceae</taxon>
        <taxon>Podospora</taxon>
    </lineage>
</organism>
<feature type="compositionally biased region" description="Low complexity" evidence="1">
    <location>
        <begin position="145"/>
        <end position="170"/>
    </location>
</feature>
<reference evidence="2" key="2">
    <citation type="submission" date="2023-05" db="EMBL/GenBank/DDBJ databases">
        <authorList>
            <consortium name="Lawrence Berkeley National Laboratory"/>
            <person name="Steindorff A."/>
            <person name="Hensen N."/>
            <person name="Bonometti L."/>
            <person name="Westerberg I."/>
            <person name="Brannstrom I.O."/>
            <person name="Guillou S."/>
            <person name="Cros-Aarteil S."/>
            <person name="Calhoun S."/>
            <person name="Haridas S."/>
            <person name="Kuo A."/>
            <person name="Mondo S."/>
            <person name="Pangilinan J."/>
            <person name="Riley R."/>
            <person name="Labutti K."/>
            <person name="Andreopoulos B."/>
            <person name="Lipzen A."/>
            <person name="Chen C."/>
            <person name="Yanf M."/>
            <person name="Daum C."/>
            <person name="Ng V."/>
            <person name="Clum A."/>
            <person name="Ohm R."/>
            <person name="Martin F."/>
            <person name="Silar P."/>
            <person name="Natvig D."/>
            <person name="Lalanne C."/>
            <person name="Gautier V."/>
            <person name="Ament-Velasquez S.L."/>
            <person name="Kruys A."/>
            <person name="Hutchinson M.I."/>
            <person name="Powell A.J."/>
            <person name="Barry K."/>
            <person name="Miller A.N."/>
            <person name="Grigoriev I.V."/>
            <person name="Debuchy R."/>
            <person name="Gladieux P."/>
            <person name="Thoren M.H."/>
            <person name="Johannesson H."/>
        </authorList>
    </citation>
    <scope>NUCLEOTIDE SEQUENCE</scope>
    <source>
        <strain evidence="2">CBS 990.96</strain>
    </source>
</reference>
<dbReference type="AlphaFoldDB" id="A0AAN7BM25"/>
<keyword evidence="3" id="KW-1185">Reference proteome</keyword>
<dbReference type="Proteomes" id="UP001301958">
    <property type="component" value="Unassembled WGS sequence"/>
</dbReference>
<feature type="region of interest" description="Disordered" evidence="1">
    <location>
        <begin position="128"/>
        <end position="172"/>
    </location>
</feature>
<proteinExistence type="predicted"/>
<evidence type="ECO:0000313" key="3">
    <source>
        <dbReference type="Proteomes" id="UP001301958"/>
    </source>
</evidence>